<feature type="transmembrane region" description="Helical" evidence="1">
    <location>
        <begin position="40"/>
        <end position="73"/>
    </location>
</feature>
<reference evidence="3" key="1">
    <citation type="submission" date="2011-05" db="EMBL/GenBank/DDBJ databases">
        <title>Complete sequence of chromosome of Methanothermococcus okinawensis IH1.</title>
        <authorList>
            <consortium name="US DOE Joint Genome Institute"/>
            <person name="Lucas S."/>
            <person name="Han J."/>
            <person name="Lapidus A."/>
            <person name="Cheng J.-F."/>
            <person name="Goodwin L."/>
            <person name="Pitluck S."/>
            <person name="Peters L."/>
            <person name="Mikhailova N."/>
            <person name="Held B."/>
            <person name="Han C."/>
            <person name="Tapia R."/>
            <person name="Land M."/>
            <person name="Hauser L."/>
            <person name="Kyrpides N."/>
            <person name="Ivanova N."/>
            <person name="Pagani I."/>
            <person name="Sieprawska-Lupa M."/>
            <person name="Takai K."/>
            <person name="Miyazaki J."/>
            <person name="Whitman W."/>
            <person name="Woyke T."/>
        </authorList>
    </citation>
    <scope>NUCLEOTIDE SEQUENCE [LARGE SCALE GENOMIC DNA]</scope>
    <source>
        <strain evidence="3">IH1</strain>
    </source>
</reference>
<feature type="domain" description="VTT" evidence="2">
    <location>
        <begin position="36"/>
        <end position="150"/>
    </location>
</feature>
<sequence>MVDFEIFKAIGFKLVNEYGILGIFLIGFSEPIFQPLPTEIFMIAGIALGLNWIYVLLAGACGTVAGSVVTYYLSSKYGEKLALKLFKEEEYRKGENFFKKYGILGFIVISFTPLPFEIMCWVCGAFEMPFKKYILAVFLSRVIKHGLIVLPFVLWGSTNISDIFKYILGHIHL</sequence>
<dbReference type="PANTHER" id="PTHR42709:SF4">
    <property type="entry name" value="INNER MEMBRANE PROTEIN YQAA"/>
    <property type="match status" value="1"/>
</dbReference>
<dbReference type="PANTHER" id="PTHR42709">
    <property type="entry name" value="ALKALINE PHOSPHATASE LIKE PROTEIN"/>
    <property type="match status" value="1"/>
</dbReference>
<evidence type="ECO:0000256" key="1">
    <source>
        <dbReference type="SAM" id="Phobius"/>
    </source>
</evidence>
<evidence type="ECO:0000313" key="3">
    <source>
        <dbReference type="EMBL" id="AEH06967.1"/>
    </source>
</evidence>
<dbReference type="EMBL" id="CP002792">
    <property type="protein sequence ID" value="AEH06967.1"/>
    <property type="molecule type" value="Genomic_DNA"/>
</dbReference>
<protein>
    <submittedName>
        <fullName evidence="3">SNARE associated Golgi protein-like protein</fullName>
    </submittedName>
</protein>
<keyword evidence="1" id="KW-0812">Transmembrane</keyword>
<dbReference type="eggNOG" id="arCOG03118">
    <property type="taxonomic scope" value="Archaea"/>
</dbReference>
<dbReference type="GeneID" id="10773149"/>
<dbReference type="HOGENOM" id="CLU_098634_2_0_2"/>
<proteinExistence type="predicted"/>
<dbReference type="Pfam" id="PF09335">
    <property type="entry name" value="VTT_dom"/>
    <property type="match status" value="1"/>
</dbReference>
<accession>F8AN53</accession>
<dbReference type="AlphaFoldDB" id="F8AN53"/>
<gene>
    <name evidence="3" type="ordered locus">Metok_0997</name>
</gene>
<keyword evidence="1" id="KW-1133">Transmembrane helix</keyword>
<keyword evidence="4" id="KW-1185">Reference proteome</keyword>
<dbReference type="InterPro" id="IPR051311">
    <property type="entry name" value="DedA_domain"/>
</dbReference>
<dbReference type="STRING" id="647113.Metok_0997"/>
<feature type="transmembrane region" description="Helical" evidence="1">
    <location>
        <begin position="133"/>
        <end position="155"/>
    </location>
</feature>
<organism evidence="3 4">
    <name type="scientific">Methanothermococcus okinawensis (strain DSM 14208 / JCM 11175 / IH1)</name>
    <dbReference type="NCBI Taxonomy" id="647113"/>
    <lineage>
        <taxon>Archaea</taxon>
        <taxon>Methanobacteriati</taxon>
        <taxon>Methanobacteriota</taxon>
        <taxon>Methanomada group</taxon>
        <taxon>Methanococci</taxon>
        <taxon>Methanococcales</taxon>
        <taxon>Methanococcaceae</taxon>
        <taxon>Methanothermococcus</taxon>
    </lineage>
</organism>
<dbReference type="Proteomes" id="UP000009296">
    <property type="component" value="Chromosome"/>
</dbReference>
<dbReference type="KEGG" id="mok:Metok_0997"/>
<evidence type="ECO:0000313" key="4">
    <source>
        <dbReference type="Proteomes" id="UP000009296"/>
    </source>
</evidence>
<keyword evidence="1" id="KW-0472">Membrane</keyword>
<evidence type="ECO:0000259" key="2">
    <source>
        <dbReference type="Pfam" id="PF09335"/>
    </source>
</evidence>
<dbReference type="RefSeq" id="WP_013867151.1">
    <property type="nucleotide sequence ID" value="NC_015636.1"/>
</dbReference>
<name>F8AN53_METOI</name>
<feature type="transmembrane region" description="Helical" evidence="1">
    <location>
        <begin position="101"/>
        <end position="126"/>
    </location>
</feature>
<dbReference type="OrthoDB" id="59749at2157"/>
<dbReference type="InterPro" id="IPR032816">
    <property type="entry name" value="VTT_dom"/>
</dbReference>